<keyword evidence="2" id="KW-0695">RNA-directed DNA polymerase</keyword>
<dbReference type="Pfam" id="PF00078">
    <property type="entry name" value="RVT_1"/>
    <property type="match status" value="1"/>
</dbReference>
<evidence type="ECO:0000313" key="4">
    <source>
        <dbReference type="Proteomes" id="UP000321393"/>
    </source>
</evidence>
<dbReference type="Proteomes" id="UP000321393">
    <property type="component" value="Unassembled WGS sequence"/>
</dbReference>
<dbReference type="PROSITE" id="PS50878">
    <property type="entry name" value="RT_POL"/>
    <property type="match status" value="1"/>
</dbReference>
<dbReference type="STRING" id="1194695.A0A5A7U1L5"/>
<evidence type="ECO:0000313" key="2">
    <source>
        <dbReference type="EMBL" id="KAA0048127.1"/>
    </source>
</evidence>
<sequence>MNFVKDRQITDAILIANETIDMWEKQKTRGFVFKIDIEKAFDRINWKFIDFLLKKKGLPKKWRQWTKSYITTVQYSILINGKPRGKIKPKRGIRQGDPISPFIFVLAMDYLSYLLKHLENLNKIKGTIIKDINLTHLLFKDDILLFIQDDDESIGNL</sequence>
<dbReference type="EMBL" id="SSTD01004586">
    <property type="protein sequence ID" value="TYK23045.1"/>
    <property type="molecule type" value="Genomic_DNA"/>
</dbReference>
<dbReference type="InterPro" id="IPR000477">
    <property type="entry name" value="RT_dom"/>
</dbReference>
<feature type="domain" description="Reverse transcriptase" evidence="1">
    <location>
        <begin position="1"/>
        <end position="157"/>
    </location>
</feature>
<dbReference type="PANTHER" id="PTHR31635:SF196">
    <property type="entry name" value="REVERSE TRANSCRIPTASE DOMAIN-CONTAINING PROTEIN-RELATED"/>
    <property type="match status" value="1"/>
</dbReference>
<dbReference type="Proteomes" id="UP000321947">
    <property type="component" value="Unassembled WGS sequence"/>
</dbReference>
<organism evidence="2 4">
    <name type="scientific">Cucumis melo var. makuwa</name>
    <name type="common">Oriental melon</name>
    <dbReference type="NCBI Taxonomy" id="1194695"/>
    <lineage>
        <taxon>Eukaryota</taxon>
        <taxon>Viridiplantae</taxon>
        <taxon>Streptophyta</taxon>
        <taxon>Embryophyta</taxon>
        <taxon>Tracheophyta</taxon>
        <taxon>Spermatophyta</taxon>
        <taxon>Magnoliopsida</taxon>
        <taxon>eudicotyledons</taxon>
        <taxon>Gunneridae</taxon>
        <taxon>Pentapetalae</taxon>
        <taxon>rosids</taxon>
        <taxon>fabids</taxon>
        <taxon>Cucurbitales</taxon>
        <taxon>Cucurbitaceae</taxon>
        <taxon>Benincaseae</taxon>
        <taxon>Cucumis</taxon>
    </lineage>
</organism>
<accession>A0A5A7U1L5</accession>
<evidence type="ECO:0000313" key="3">
    <source>
        <dbReference type="EMBL" id="TYK23045.1"/>
    </source>
</evidence>
<protein>
    <submittedName>
        <fullName evidence="2">Reverse transcriptase</fullName>
    </submittedName>
</protein>
<name>A0A5A7U1L5_CUCMM</name>
<dbReference type="EMBL" id="SSTE01012982">
    <property type="protein sequence ID" value="KAA0048127.1"/>
    <property type="molecule type" value="Genomic_DNA"/>
</dbReference>
<dbReference type="PANTHER" id="PTHR31635">
    <property type="entry name" value="REVERSE TRANSCRIPTASE DOMAIN-CONTAINING PROTEIN-RELATED"/>
    <property type="match status" value="1"/>
</dbReference>
<comment type="caution">
    <text evidence="2">The sequence shown here is derived from an EMBL/GenBank/DDBJ whole genome shotgun (WGS) entry which is preliminary data.</text>
</comment>
<dbReference type="AlphaFoldDB" id="A0A5A7U1L5"/>
<proteinExistence type="predicted"/>
<evidence type="ECO:0000259" key="1">
    <source>
        <dbReference type="PROSITE" id="PS50878"/>
    </source>
</evidence>
<dbReference type="OrthoDB" id="1932527at2759"/>
<reference evidence="4 5" key="1">
    <citation type="submission" date="2019-08" db="EMBL/GenBank/DDBJ databases">
        <title>Draft genome sequences of two oriental melons (Cucumis melo L. var makuwa).</title>
        <authorList>
            <person name="Kwon S.-Y."/>
        </authorList>
    </citation>
    <scope>NUCLEOTIDE SEQUENCE [LARGE SCALE GENOMIC DNA]</scope>
    <source>
        <strain evidence="5">cv. Chang Bougi</strain>
        <strain evidence="4">cv. SW 3</strain>
        <tissue evidence="2">Leaf</tissue>
    </source>
</reference>
<keyword evidence="2" id="KW-0548">Nucleotidyltransferase</keyword>
<gene>
    <name evidence="3" type="ORF">E5676_scaffold142G00080</name>
    <name evidence="2" type="ORF">E6C27_scaffold63G00110</name>
</gene>
<dbReference type="InterPro" id="IPR043502">
    <property type="entry name" value="DNA/RNA_pol_sf"/>
</dbReference>
<keyword evidence="2" id="KW-0808">Transferase</keyword>
<dbReference type="GO" id="GO:0003964">
    <property type="term" value="F:RNA-directed DNA polymerase activity"/>
    <property type="evidence" value="ECO:0007669"/>
    <property type="project" value="UniProtKB-KW"/>
</dbReference>
<evidence type="ECO:0000313" key="5">
    <source>
        <dbReference type="Proteomes" id="UP000321947"/>
    </source>
</evidence>
<dbReference type="SUPFAM" id="SSF56672">
    <property type="entry name" value="DNA/RNA polymerases"/>
    <property type="match status" value="1"/>
</dbReference>